<sequence length="87" mass="8946">MSSQDRLAQGSEKAGGLAFTAFTGIPTPDQIQTIVGTLEGFLANPAKLATKDNLEAAVEGVKGLLKSKGDGDSTNVPEEINAIPEGF</sequence>
<dbReference type="RefSeq" id="WP_188130638.1">
    <property type="nucleotide sequence ID" value="NZ_BSPE01000042.1"/>
</dbReference>
<accession>A0A1I4FK25</accession>
<reference evidence="1 2" key="1">
    <citation type="submission" date="2016-10" db="EMBL/GenBank/DDBJ databases">
        <authorList>
            <person name="Varghese N."/>
            <person name="Submissions S."/>
        </authorList>
    </citation>
    <scope>NUCLEOTIDE SEQUENCE [LARGE SCALE GENOMIC DNA]</scope>
    <source>
        <strain evidence="1 2">DSM 21822</strain>
    </source>
</reference>
<evidence type="ECO:0000313" key="2">
    <source>
        <dbReference type="Proteomes" id="UP000323300"/>
    </source>
</evidence>
<dbReference type="EMBL" id="FOSL01000048">
    <property type="protein sequence ID" value="SFL17823.1"/>
    <property type="molecule type" value="Genomic_DNA"/>
</dbReference>
<dbReference type="Proteomes" id="UP000323300">
    <property type="component" value="Unassembled WGS sequence"/>
</dbReference>
<evidence type="ECO:0000313" key="1">
    <source>
        <dbReference type="EMBL" id="SFL17823.1"/>
    </source>
</evidence>
<gene>
    <name evidence="1" type="ORF">SAMN04488498_14817</name>
</gene>
<name>A0A1I4FK25_9HYPH</name>
<proteinExistence type="predicted"/>
<organism evidence="1 2">
    <name type="scientific">Neomesorhizobium albiziae</name>
    <dbReference type="NCBI Taxonomy" id="335020"/>
    <lineage>
        <taxon>Bacteria</taxon>
        <taxon>Pseudomonadati</taxon>
        <taxon>Pseudomonadota</taxon>
        <taxon>Alphaproteobacteria</taxon>
        <taxon>Hyphomicrobiales</taxon>
        <taxon>Phyllobacteriaceae</taxon>
        <taxon>Neomesorhizobium</taxon>
    </lineage>
</organism>
<keyword evidence="2" id="KW-1185">Reference proteome</keyword>
<dbReference type="AlphaFoldDB" id="A0A1I4FK25"/>
<protein>
    <submittedName>
        <fullName evidence="1">Uncharacterized protein</fullName>
    </submittedName>
</protein>